<feature type="transmembrane region" description="Helical" evidence="1">
    <location>
        <begin position="296"/>
        <end position="317"/>
    </location>
</feature>
<organism evidence="2 3">
    <name type="scientific">Corynebacterium urealyticum</name>
    <dbReference type="NCBI Taxonomy" id="43771"/>
    <lineage>
        <taxon>Bacteria</taxon>
        <taxon>Bacillati</taxon>
        <taxon>Actinomycetota</taxon>
        <taxon>Actinomycetes</taxon>
        <taxon>Mycobacteriales</taxon>
        <taxon>Corynebacteriaceae</taxon>
        <taxon>Corynebacterium</taxon>
    </lineage>
</organism>
<accession>A0A2W5AUB2</accession>
<evidence type="ECO:0000256" key="1">
    <source>
        <dbReference type="SAM" id="Phobius"/>
    </source>
</evidence>
<comment type="caution">
    <text evidence="2">The sequence shown here is derived from an EMBL/GenBank/DDBJ whole genome shotgun (WGS) entry which is preliminary data.</text>
</comment>
<gene>
    <name evidence="2" type="ORF">DI609_11350</name>
</gene>
<protein>
    <submittedName>
        <fullName evidence="2">DUF3068 domain-containing protein</fullName>
    </submittedName>
</protein>
<sequence length="324" mass="35708">MFLRSRIAQVTIAAAVFLILGSILPPLYNNQARPLATDLNLEVRAEQDGTTYTRHTTTSPAEKDSVARAASTVELAQDGKTIARISEDSLLNRESTYPVAGTNTTQSIAIPELGVDTADQESERNGMSYFFPSGAEQRSYPFFDPLTQDSAPIDFLRDEKLDGIPTYVFHQDLQPVALADVLGTDQHRSGPASDFYSPESLQRFDLKANSHVILEPFYAVSRTVWVEPTTGTIVNEEEHPRIFWATDAAQAEAMVAADDTQERALVDIPLAWSAETRTERLDAVRQVITTVKMLSIVGWLGKTVGVVLLAVAAAMYMRRRSQDA</sequence>
<feature type="transmembrane region" description="Helical" evidence="1">
    <location>
        <begin position="7"/>
        <end position="28"/>
    </location>
</feature>
<evidence type="ECO:0000313" key="2">
    <source>
        <dbReference type="EMBL" id="PZO98180.1"/>
    </source>
</evidence>
<name>A0A2W5AUB2_9CORY</name>
<dbReference type="Proteomes" id="UP000249451">
    <property type="component" value="Unassembled WGS sequence"/>
</dbReference>
<proteinExistence type="predicted"/>
<keyword evidence="1" id="KW-1133">Transmembrane helix</keyword>
<keyword evidence="1" id="KW-0472">Membrane</keyword>
<dbReference type="EMBL" id="QFNY01000316">
    <property type="protein sequence ID" value="PZO98180.1"/>
    <property type="molecule type" value="Genomic_DNA"/>
</dbReference>
<dbReference type="Pfam" id="PF11271">
    <property type="entry name" value="PorA"/>
    <property type="match status" value="1"/>
</dbReference>
<dbReference type="AlphaFoldDB" id="A0A2W5AUB2"/>
<dbReference type="InterPro" id="IPR021424">
    <property type="entry name" value="PorA"/>
</dbReference>
<evidence type="ECO:0000313" key="3">
    <source>
        <dbReference type="Proteomes" id="UP000249451"/>
    </source>
</evidence>
<keyword evidence="1" id="KW-0812">Transmembrane</keyword>
<reference evidence="2 3" key="1">
    <citation type="submission" date="2017-11" db="EMBL/GenBank/DDBJ databases">
        <title>Infants hospitalized years apart are colonized by the same room-sourced microbial strains.</title>
        <authorList>
            <person name="Brooks B."/>
            <person name="Olm M.R."/>
            <person name="Firek B.A."/>
            <person name="Baker R."/>
            <person name="Thomas B.C."/>
            <person name="Morowitz M.J."/>
            <person name="Banfield J.F."/>
        </authorList>
    </citation>
    <scope>NUCLEOTIDE SEQUENCE [LARGE SCALE GENOMIC DNA]</scope>
    <source>
        <strain evidence="2">S2_012_000_R3_87</strain>
    </source>
</reference>